<dbReference type="Proteomes" id="UP000054321">
    <property type="component" value="Unassembled WGS sequence"/>
</dbReference>
<reference evidence="1 2" key="1">
    <citation type="submission" date="2014-04" db="EMBL/GenBank/DDBJ databases">
        <authorList>
            <consortium name="DOE Joint Genome Institute"/>
            <person name="Kuo A."/>
            <person name="Martino E."/>
            <person name="Perotto S."/>
            <person name="Kohler A."/>
            <person name="Nagy L.G."/>
            <person name="Floudas D."/>
            <person name="Copeland A."/>
            <person name="Barry K.W."/>
            <person name="Cichocki N."/>
            <person name="Veneault-Fourrey C."/>
            <person name="LaButti K."/>
            <person name="Lindquist E.A."/>
            <person name="Lipzen A."/>
            <person name="Lundell T."/>
            <person name="Morin E."/>
            <person name="Murat C."/>
            <person name="Sun H."/>
            <person name="Tunlid A."/>
            <person name="Henrissat B."/>
            <person name="Grigoriev I.V."/>
            <person name="Hibbett D.S."/>
            <person name="Martin F."/>
            <person name="Nordberg H.P."/>
            <person name="Cantor M.N."/>
            <person name="Hua S.X."/>
        </authorList>
    </citation>
    <scope>NUCLEOTIDE SEQUENCE [LARGE SCALE GENOMIC DNA]</scope>
    <source>
        <strain evidence="1 2">Zn</strain>
    </source>
</reference>
<evidence type="ECO:0000313" key="1">
    <source>
        <dbReference type="EMBL" id="KIM94895.1"/>
    </source>
</evidence>
<dbReference type="InParanoid" id="A0A0C3GFJ9"/>
<dbReference type="HOGENOM" id="CLU_1571116_0_0_1"/>
<keyword evidence="2" id="KW-1185">Reference proteome</keyword>
<name>A0A0C3GFJ9_OIDMZ</name>
<sequence length="170" mass="18972">MEQWVRPPPRQLCIVSPLTGSDLLYSPSGTSRLAAPMRRCRPGSRRLVYAMTDLHRHQGKKDLSRTTASGLSLDAARMLPPRSMKVEKPSKSRQPSQACITLDIFRWVGPPMPLHSPLFACLFTDGDEIAWYTALVEPVGLPSGRWFSGDAKLDAIYLKDHHYASGTVRL</sequence>
<evidence type="ECO:0000313" key="2">
    <source>
        <dbReference type="Proteomes" id="UP000054321"/>
    </source>
</evidence>
<protein>
    <submittedName>
        <fullName evidence="1">Uncharacterized protein</fullName>
    </submittedName>
</protein>
<proteinExistence type="predicted"/>
<gene>
    <name evidence="1" type="ORF">OIDMADRAFT_60055</name>
</gene>
<accession>A0A0C3GFJ9</accession>
<dbReference type="EMBL" id="KN832888">
    <property type="protein sequence ID" value="KIM94895.1"/>
    <property type="molecule type" value="Genomic_DNA"/>
</dbReference>
<organism evidence="1 2">
    <name type="scientific">Oidiodendron maius (strain Zn)</name>
    <dbReference type="NCBI Taxonomy" id="913774"/>
    <lineage>
        <taxon>Eukaryota</taxon>
        <taxon>Fungi</taxon>
        <taxon>Dikarya</taxon>
        <taxon>Ascomycota</taxon>
        <taxon>Pezizomycotina</taxon>
        <taxon>Leotiomycetes</taxon>
        <taxon>Leotiomycetes incertae sedis</taxon>
        <taxon>Myxotrichaceae</taxon>
        <taxon>Oidiodendron</taxon>
    </lineage>
</organism>
<reference evidence="2" key="2">
    <citation type="submission" date="2015-01" db="EMBL/GenBank/DDBJ databases">
        <title>Evolutionary Origins and Diversification of the Mycorrhizal Mutualists.</title>
        <authorList>
            <consortium name="DOE Joint Genome Institute"/>
            <consortium name="Mycorrhizal Genomics Consortium"/>
            <person name="Kohler A."/>
            <person name="Kuo A."/>
            <person name="Nagy L.G."/>
            <person name="Floudas D."/>
            <person name="Copeland A."/>
            <person name="Barry K.W."/>
            <person name="Cichocki N."/>
            <person name="Veneault-Fourrey C."/>
            <person name="LaButti K."/>
            <person name="Lindquist E.A."/>
            <person name="Lipzen A."/>
            <person name="Lundell T."/>
            <person name="Morin E."/>
            <person name="Murat C."/>
            <person name="Riley R."/>
            <person name="Ohm R."/>
            <person name="Sun H."/>
            <person name="Tunlid A."/>
            <person name="Henrissat B."/>
            <person name="Grigoriev I.V."/>
            <person name="Hibbett D.S."/>
            <person name="Martin F."/>
        </authorList>
    </citation>
    <scope>NUCLEOTIDE SEQUENCE [LARGE SCALE GENOMIC DNA]</scope>
    <source>
        <strain evidence="2">Zn</strain>
    </source>
</reference>
<dbReference type="AlphaFoldDB" id="A0A0C3GFJ9"/>